<organism evidence="1 2">
    <name type="scientific">Salipiger profundus</name>
    <dbReference type="NCBI Taxonomy" id="1229727"/>
    <lineage>
        <taxon>Bacteria</taxon>
        <taxon>Pseudomonadati</taxon>
        <taxon>Pseudomonadota</taxon>
        <taxon>Alphaproteobacteria</taxon>
        <taxon>Rhodobacterales</taxon>
        <taxon>Roseobacteraceae</taxon>
        <taxon>Salipiger</taxon>
    </lineage>
</organism>
<dbReference type="InterPro" id="IPR047650">
    <property type="entry name" value="Transpos_IS110"/>
</dbReference>
<evidence type="ECO:0000313" key="2">
    <source>
        <dbReference type="Proteomes" id="UP000186559"/>
    </source>
</evidence>
<keyword evidence="2" id="KW-1185">Reference proteome</keyword>
<name>A0A1U7DDB0_9RHOB</name>
<geneLocation type="plasmid" evidence="2">
    <name>ptpro4</name>
</geneLocation>
<dbReference type="EMBL" id="CP014800">
    <property type="protein sequence ID" value="APX26102.1"/>
    <property type="molecule type" value="Genomic_DNA"/>
</dbReference>
<proteinExistence type="predicted"/>
<dbReference type="PANTHER" id="PTHR33055">
    <property type="entry name" value="TRANSPOSASE FOR INSERTION SEQUENCE ELEMENT IS1111A"/>
    <property type="match status" value="1"/>
</dbReference>
<protein>
    <submittedName>
        <fullName evidence="1">Mobile element protein</fullName>
    </submittedName>
</protein>
<keyword evidence="1" id="KW-0614">Plasmid</keyword>
<accession>A0A1U7DDB0</accession>
<gene>
    <name evidence="1" type="ORF">Ga0080559_TMP1</name>
</gene>
<evidence type="ECO:0000313" key="1">
    <source>
        <dbReference type="EMBL" id="APX26102.1"/>
    </source>
</evidence>
<dbReference type="Proteomes" id="UP000186559">
    <property type="component" value="Plasmid pTPRO4"/>
</dbReference>
<dbReference type="PANTHER" id="PTHR33055:SF3">
    <property type="entry name" value="PUTATIVE TRANSPOSASE FOR IS117-RELATED"/>
    <property type="match status" value="1"/>
</dbReference>
<dbReference type="AlphaFoldDB" id="A0A1U7DDB0"/>
<reference evidence="1 2" key="1">
    <citation type="submission" date="2016-03" db="EMBL/GenBank/DDBJ databases">
        <title>Deep-sea bacteria in the southern Pacific.</title>
        <authorList>
            <person name="Tang K."/>
        </authorList>
    </citation>
    <scope>NUCLEOTIDE SEQUENCE [LARGE SCALE GENOMIC DNA]</scope>
    <source>
        <strain evidence="1 2">JLT2016</strain>
        <plasmid evidence="2">Plasmid ptpro4</plasmid>
    </source>
</reference>
<sequence length="177" mass="19672">MLVMQRGLYDARGYSQLARTGWFTAVHVRSEEADRLRCLVAARERLIRSRKDLEGHIRGVLKTFGIRMIGIGQGRQRQAFRDQLAAAGETDPVLGAMANAFIVTRAKLCQVAEDLDKAVKKTAKAHPVARRLMTIPGVGPAPGSCGWWPDCNDLRPRCRWTVRSGRHAWPSEPLEGG</sequence>
<dbReference type="KEGG" id="tpro:Ga0080559_TMP1"/>